<dbReference type="AlphaFoldDB" id="A0AA35UZG6"/>
<dbReference type="Gene3D" id="6.10.250.2140">
    <property type="match status" value="1"/>
</dbReference>
<feature type="region of interest" description="Disordered" evidence="1">
    <location>
        <begin position="87"/>
        <end position="107"/>
    </location>
</feature>
<keyword evidence="4" id="KW-1185">Reference proteome</keyword>
<evidence type="ECO:0000313" key="4">
    <source>
        <dbReference type="Proteomes" id="UP001176960"/>
    </source>
</evidence>
<evidence type="ECO:0000313" key="3">
    <source>
        <dbReference type="EMBL" id="CAI9119925.1"/>
    </source>
</evidence>
<reference evidence="3" key="1">
    <citation type="submission" date="2023-03" db="EMBL/GenBank/DDBJ databases">
        <authorList>
            <person name="Cleenwerck I."/>
        </authorList>
    </citation>
    <scope>NUCLEOTIDE SEQUENCE</scope>
    <source>
        <strain evidence="3">LMG 32879</strain>
    </source>
</reference>
<evidence type="ECO:0000256" key="2">
    <source>
        <dbReference type="SAM" id="SignalP"/>
    </source>
</evidence>
<proteinExistence type="predicted"/>
<dbReference type="EMBL" id="CATKSH010000003">
    <property type="protein sequence ID" value="CAI9119925.1"/>
    <property type="molecule type" value="Genomic_DNA"/>
</dbReference>
<dbReference type="Gene3D" id="1.20.120.1940">
    <property type="entry name" value="YfdX protein domain"/>
    <property type="match status" value="1"/>
</dbReference>
<sequence length="228" mass="24458">MRKVLVASAALLFTAMTSAHAATKSNDKTIDRDFARLSVDGQKAFADIYQAQKFLSANQTTQALPLLQDAQVRLQKATKDNRKFMKAESELTPASSAPPKSPNHVVSNTPESWVPVVGLYVVTDEMAPEKKAALNTANQHLQQGQPQQASQDLQVVGQDVDFIMGLAPLEKTTATVYRASVLLDGGDQKDSIDALNQVLDNVVFVDADSVESFAPASSAAPKSTKKAS</sequence>
<feature type="chain" id="PRO_5041260302" evidence="2">
    <location>
        <begin position="22"/>
        <end position="228"/>
    </location>
</feature>
<comment type="caution">
    <text evidence="3">The sequence shown here is derived from an EMBL/GenBank/DDBJ whole genome shotgun (WGS) entry which is preliminary data.</text>
</comment>
<dbReference type="Proteomes" id="UP001176960">
    <property type="component" value="Unassembled WGS sequence"/>
</dbReference>
<protein>
    <submittedName>
        <fullName evidence="3">YfdX family protein</fullName>
    </submittedName>
</protein>
<accession>A0AA35UZG6</accession>
<keyword evidence="2" id="KW-0732">Signal</keyword>
<gene>
    <name evidence="3" type="ORF">LMG32879_000751</name>
</gene>
<feature type="signal peptide" evidence="2">
    <location>
        <begin position="1"/>
        <end position="21"/>
    </location>
</feature>
<dbReference type="Pfam" id="PF10938">
    <property type="entry name" value="YfdX"/>
    <property type="match status" value="1"/>
</dbReference>
<evidence type="ECO:0000256" key="1">
    <source>
        <dbReference type="SAM" id="MobiDB-lite"/>
    </source>
</evidence>
<organism evidence="3 4">
    <name type="scientific">Brytella acorum</name>
    <dbReference type="NCBI Taxonomy" id="2959299"/>
    <lineage>
        <taxon>Bacteria</taxon>
        <taxon>Pseudomonadati</taxon>
        <taxon>Pseudomonadota</taxon>
        <taxon>Alphaproteobacteria</taxon>
        <taxon>Acetobacterales</taxon>
        <taxon>Acetobacteraceae</taxon>
        <taxon>Brytella</taxon>
    </lineage>
</organism>
<dbReference type="InterPro" id="IPR021236">
    <property type="entry name" value="Uncharacterised_YfdX"/>
</dbReference>
<name>A0AA35UZG6_9PROT</name>
<dbReference type="RefSeq" id="WP_289840837.1">
    <property type="nucleotide sequence ID" value="NZ_CATKSH010000003.1"/>
</dbReference>